<comment type="cofactor">
    <cofactor evidence="9">
        <name>Fe-coproporphyrin III</name>
        <dbReference type="ChEBI" id="CHEBI:68438"/>
    </cofactor>
</comment>
<dbReference type="GO" id="GO:0020037">
    <property type="term" value="F:heme binding"/>
    <property type="evidence" value="ECO:0007669"/>
    <property type="project" value="InterPro"/>
</dbReference>
<evidence type="ECO:0000313" key="11">
    <source>
        <dbReference type="EMBL" id="SEH12122.1"/>
    </source>
</evidence>
<evidence type="ECO:0000256" key="9">
    <source>
        <dbReference type="ARBA" id="ARBA00049935"/>
    </source>
</evidence>
<evidence type="ECO:0000256" key="10">
    <source>
        <dbReference type="ARBA" id="ARBA00050019"/>
    </source>
</evidence>
<dbReference type="GO" id="GO:0016491">
    <property type="term" value="F:oxidoreductase activity"/>
    <property type="evidence" value="ECO:0007669"/>
    <property type="project" value="InterPro"/>
</dbReference>
<dbReference type="RefSeq" id="WP_093116739.1">
    <property type="nucleotide sequence ID" value="NZ_FNWJ01000001.1"/>
</dbReference>
<name>A0A1H6FP49_THEAL</name>
<dbReference type="AlphaFoldDB" id="A0A1H6FP49"/>
<dbReference type="STRING" id="29539.SAMN02745716_0990"/>
<organism evidence="11 12">
    <name type="scientific">Thermoleophilum album</name>
    <dbReference type="NCBI Taxonomy" id="29539"/>
    <lineage>
        <taxon>Bacteria</taxon>
        <taxon>Bacillati</taxon>
        <taxon>Actinomycetota</taxon>
        <taxon>Thermoleophilia</taxon>
        <taxon>Thermoleophilales</taxon>
        <taxon>Thermoleophilaceae</taxon>
        <taxon>Thermoleophilum</taxon>
    </lineage>
</organism>
<dbReference type="Gene3D" id="3.30.70.1030">
    <property type="entry name" value="Apc35880, domain 1"/>
    <property type="match status" value="2"/>
</dbReference>
<dbReference type="GO" id="GO:0046872">
    <property type="term" value="F:metal ion binding"/>
    <property type="evidence" value="ECO:0007669"/>
    <property type="project" value="UniProtKB-KW"/>
</dbReference>
<evidence type="ECO:0000256" key="3">
    <source>
        <dbReference type="ARBA" id="ARBA00022723"/>
    </source>
</evidence>
<comment type="catalytic activity">
    <reaction evidence="8">
        <text>Fe-coproporphyrin III + 2 H2O2 + 2 H(+) = heme b + 2 CO2 + 4 H2O</text>
        <dbReference type="Rhea" id="RHEA:56516"/>
        <dbReference type="ChEBI" id="CHEBI:15377"/>
        <dbReference type="ChEBI" id="CHEBI:15378"/>
        <dbReference type="ChEBI" id="CHEBI:16240"/>
        <dbReference type="ChEBI" id="CHEBI:16526"/>
        <dbReference type="ChEBI" id="CHEBI:60344"/>
        <dbReference type="ChEBI" id="CHEBI:68438"/>
        <dbReference type="EC" id="1.3.98.5"/>
    </reaction>
    <physiologicalReaction direction="left-to-right" evidence="8">
        <dbReference type="Rhea" id="RHEA:56517"/>
    </physiologicalReaction>
</comment>
<evidence type="ECO:0000256" key="1">
    <source>
        <dbReference type="ARBA" id="ARBA00014413"/>
    </source>
</evidence>
<comment type="pathway">
    <text evidence="5">Porphyrin-containing compound metabolism.</text>
</comment>
<dbReference type="PANTHER" id="PTHR36843:SF1">
    <property type="entry name" value="COPROHEME DECARBOXYLASE"/>
    <property type="match status" value="1"/>
</dbReference>
<evidence type="ECO:0000313" key="12">
    <source>
        <dbReference type="Proteomes" id="UP000222056"/>
    </source>
</evidence>
<evidence type="ECO:0000256" key="4">
    <source>
        <dbReference type="ARBA" id="ARBA00023004"/>
    </source>
</evidence>
<keyword evidence="2" id="KW-0349">Heme</keyword>
<accession>A0A1H6FP49</accession>
<evidence type="ECO:0000256" key="8">
    <source>
        <dbReference type="ARBA" id="ARBA00049896"/>
    </source>
</evidence>
<evidence type="ECO:0000256" key="6">
    <source>
        <dbReference type="ARBA" id="ARBA00029882"/>
    </source>
</evidence>
<dbReference type="PANTHER" id="PTHR36843">
    <property type="entry name" value="HEME-DEPENDENT PEROXIDASE YWFI-RELATED"/>
    <property type="match status" value="1"/>
</dbReference>
<protein>
    <recommendedName>
        <fullName evidence="1">Coproheme decarboxylase</fullName>
        <ecNumber evidence="10">1.3.98.5</ecNumber>
    </recommendedName>
    <alternativeName>
        <fullName evidence="6">Coproheme III oxidative decarboxylase</fullName>
    </alternativeName>
    <alternativeName>
        <fullName evidence="7">Hydrogen peroxide-dependent heme synthase</fullName>
    </alternativeName>
</protein>
<dbReference type="Pfam" id="PF06778">
    <property type="entry name" value="Chlor_dismutase"/>
    <property type="match status" value="1"/>
</dbReference>
<dbReference type="OrthoDB" id="9773646at2"/>
<reference evidence="12" key="1">
    <citation type="submission" date="2016-10" db="EMBL/GenBank/DDBJ databases">
        <authorList>
            <person name="Varghese N."/>
            <person name="Submissions S."/>
        </authorList>
    </citation>
    <scope>NUCLEOTIDE SEQUENCE [LARGE SCALE GENOMIC DNA]</scope>
    <source>
        <strain evidence="12">ATCC 35263</strain>
    </source>
</reference>
<sequence>MAQRHFVKYTFLAVAPEWRRLPAAERARQKAEVVAACEDFAERHFLRTYSLVGTRGDCDLMIRTAAPTLEPIHEFHVVLNQCALLGYARIAYSYLSATKPSPYADRPQPLAPREGQDGRYLVVYPMWKKREWYRLPAEERMRIMREHIEVGRRFTGIDTNTTYSFGLDDQEFVVAFDCDDPLEFLDLVETLRATESSSYTRSETPIFTCIRCSVSRALDALDGERAVAAVEELARERR</sequence>
<dbReference type="SUPFAM" id="SSF54909">
    <property type="entry name" value="Dimeric alpha+beta barrel"/>
    <property type="match status" value="1"/>
</dbReference>
<evidence type="ECO:0000256" key="2">
    <source>
        <dbReference type="ARBA" id="ARBA00022617"/>
    </source>
</evidence>
<keyword evidence="12" id="KW-1185">Reference proteome</keyword>
<dbReference type="InterPro" id="IPR011008">
    <property type="entry name" value="Dimeric_a/b-barrel"/>
</dbReference>
<dbReference type="EC" id="1.3.98.5" evidence="10"/>
<evidence type="ECO:0000256" key="7">
    <source>
        <dbReference type="ARBA" id="ARBA00030236"/>
    </source>
</evidence>
<proteinExistence type="predicted"/>
<keyword evidence="4" id="KW-0408">Iron</keyword>
<gene>
    <name evidence="11" type="ORF">SAMN02745716_0990</name>
</gene>
<keyword evidence="3" id="KW-0479">Metal-binding</keyword>
<dbReference type="EMBL" id="FNWJ01000001">
    <property type="protein sequence ID" value="SEH12122.1"/>
    <property type="molecule type" value="Genomic_DNA"/>
</dbReference>
<dbReference type="InterPro" id="IPR010644">
    <property type="entry name" value="ChdC/CLD"/>
</dbReference>
<evidence type="ECO:0000256" key="5">
    <source>
        <dbReference type="ARBA" id="ARBA00023444"/>
    </source>
</evidence>
<dbReference type="Proteomes" id="UP000222056">
    <property type="component" value="Unassembled WGS sequence"/>
</dbReference>